<dbReference type="InterPro" id="IPR006119">
    <property type="entry name" value="Resolv_N"/>
</dbReference>
<dbReference type="Pfam" id="PF13408">
    <property type="entry name" value="Zn_ribbon_recom"/>
    <property type="match status" value="1"/>
</dbReference>
<dbReference type="Gene3D" id="3.40.50.1390">
    <property type="entry name" value="Resolvase, N-terminal catalytic domain"/>
    <property type="match status" value="1"/>
</dbReference>
<keyword evidence="4" id="KW-1185">Reference proteome</keyword>
<name>A0ABS5NJA5_TSUPA</name>
<accession>A0ABS5NJA5</accession>
<dbReference type="InterPro" id="IPR036162">
    <property type="entry name" value="Resolvase-like_N_sf"/>
</dbReference>
<dbReference type="SMART" id="SM00857">
    <property type="entry name" value="Resolvase"/>
    <property type="match status" value="1"/>
</dbReference>
<evidence type="ECO:0000259" key="1">
    <source>
        <dbReference type="PROSITE" id="PS51736"/>
    </source>
</evidence>
<sequence length="485" mass="53029">MTITSSSAARRVQSAAVYARISSDPSGKSLGVQRQLDDCRELARSRGWSIGHEYVDNDVSAYSGKPRPAYRQMLDDLRSGVRDAVIVYNLDRLHRQPSELEAFVNLCESTGVRDVATVTADIDLGNDDGLFMARIFAAFAAKESGRKSARITRKALANAHAGLPHGPARPFGFEDDKVTVRESEAAVIRQLVGRFLAGESLRSLTAWLIEQGVPTVRGAAWRPTTLGTMLRSPRIAGLREYKGEVIGDAVWPAIITPAQREQVLARFAARRGSGRRAPRRFLLSGLLRCGRCGTPLYTSTQHVPPKVGSDEVRRVRRYVCSSGPAHGGCGRVTIVADAVEQIITAAVLARLDSPQLAEALSGRVRADEQLSQLQRSVDADQARLDELATLYADGAITAREWMTARTPIESRIKTVSRQLADQTSTPVLDGLVGHGNTLAEQWDDLNLDRQHAIIRAILDFATIAPATTFGTRMVALERVHPQWLL</sequence>
<comment type="caution">
    <text evidence="3">The sequence shown here is derived from an EMBL/GenBank/DDBJ whole genome shotgun (WGS) entry which is preliminary data.</text>
</comment>
<organism evidence="3 4">
    <name type="scientific">Tsukamurella paurometabola</name>
    <name type="common">Corynebacterium paurometabolum</name>
    <dbReference type="NCBI Taxonomy" id="2061"/>
    <lineage>
        <taxon>Bacteria</taxon>
        <taxon>Bacillati</taxon>
        <taxon>Actinomycetota</taxon>
        <taxon>Actinomycetes</taxon>
        <taxon>Mycobacteriales</taxon>
        <taxon>Tsukamurellaceae</taxon>
        <taxon>Tsukamurella</taxon>
    </lineage>
</organism>
<dbReference type="Pfam" id="PF07508">
    <property type="entry name" value="Recombinase"/>
    <property type="match status" value="1"/>
</dbReference>
<protein>
    <submittedName>
        <fullName evidence="3">Recombinase family protein</fullName>
    </submittedName>
</protein>
<feature type="domain" description="Recombinase" evidence="2">
    <location>
        <begin position="170"/>
        <end position="273"/>
    </location>
</feature>
<dbReference type="PROSITE" id="PS51737">
    <property type="entry name" value="RECOMBINASE_DNA_BIND"/>
    <property type="match status" value="1"/>
</dbReference>
<feature type="domain" description="Resolvase/invertase-type recombinase catalytic" evidence="1">
    <location>
        <begin position="14"/>
        <end position="162"/>
    </location>
</feature>
<dbReference type="EMBL" id="JAGXOE010000159">
    <property type="protein sequence ID" value="MBS4104368.1"/>
    <property type="molecule type" value="Genomic_DNA"/>
</dbReference>
<evidence type="ECO:0000259" key="2">
    <source>
        <dbReference type="PROSITE" id="PS51737"/>
    </source>
</evidence>
<dbReference type="Gene3D" id="3.90.1750.20">
    <property type="entry name" value="Putative Large Serine Recombinase, Chain B, Domain 2"/>
    <property type="match status" value="1"/>
</dbReference>
<dbReference type="InterPro" id="IPR011109">
    <property type="entry name" value="DNA_bind_recombinase_dom"/>
</dbReference>
<dbReference type="PANTHER" id="PTHR30461">
    <property type="entry name" value="DNA-INVERTASE FROM LAMBDOID PROPHAGE"/>
    <property type="match status" value="1"/>
</dbReference>
<dbReference type="InterPro" id="IPR050639">
    <property type="entry name" value="SSR_resolvase"/>
</dbReference>
<dbReference type="InterPro" id="IPR038109">
    <property type="entry name" value="DNA_bind_recomb_sf"/>
</dbReference>
<dbReference type="SUPFAM" id="SSF53041">
    <property type="entry name" value="Resolvase-like"/>
    <property type="match status" value="1"/>
</dbReference>
<evidence type="ECO:0000313" key="3">
    <source>
        <dbReference type="EMBL" id="MBS4104368.1"/>
    </source>
</evidence>
<reference evidence="3 4" key="1">
    <citation type="submission" date="2021-04" db="EMBL/GenBank/DDBJ databases">
        <title>Whole genome sequence analysis of a thiophenic sulfur metabolizing bacteria.</title>
        <authorList>
            <person name="Akhtar N."/>
            <person name="Akram J."/>
            <person name="Aslam A."/>
        </authorList>
    </citation>
    <scope>NUCLEOTIDE SEQUENCE [LARGE SCALE GENOMIC DNA]</scope>
    <source>
        <strain evidence="3 4">3OW</strain>
    </source>
</reference>
<dbReference type="CDD" id="cd00338">
    <property type="entry name" value="Ser_Recombinase"/>
    <property type="match status" value="1"/>
</dbReference>
<dbReference type="RefSeq" id="WP_212555409.1">
    <property type="nucleotide sequence ID" value="NZ_JAGXOE010000159.1"/>
</dbReference>
<dbReference type="PROSITE" id="PS51736">
    <property type="entry name" value="RECOMBINASES_3"/>
    <property type="match status" value="1"/>
</dbReference>
<dbReference type="InterPro" id="IPR025827">
    <property type="entry name" value="Zn_ribbon_recom_dom"/>
</dbReference>
<proteinExistence type="predicted"/>
<evidence type="ECO:0000313" key="4">
    <source>
        <dbReference type="Proteomes" id="UP000676853"/>
    </source>
</evidence>
<gene>
    <name evidence="3" type="ORF">KFZ73_24465</name>
</gene>
<dbReference type="Proteomes" id="UP000676853">
    <property type="component" value="Unassembled WGS sequence"/>
</dbReference>
<dbReference type="PANTHER" id="PTHR30461:SF23">
    <property type="entry name" value="DNA RECOMBINASE-RELATED"/>
    <property type="match status" value="1"/>
</dbReference>
<dbReference type="Pfam" id="PF00239">
    <property type="entry name" value="Resolvase"/>
    <property type="match status" value="1"/>
</dbReference>